<evidence type="ECO:0000259" key="1">
    <source>
        <dbReference type="PROSITE" id="PS50011"/>
    </source>
</evidence>
<dbReference type="GO" id="GO:0005524">
    <property type="term" value="F:ATP binding"/>
    <property type="evidence" value="ECO:0007669"/>
    <property type="project" value="InterPro"/>
</dbReference>
<dbReference type="GO" id="GO:0004674">
    <property type="term" value="F:protein serine/threonine kinase activity"/>
    <property type="evidence" value="ECO:0007669"/>
    <property type="project" value="UniProtKB-KW"/>
</dbReference>
<name>A0A0G2Y0E1_MIMIV</name>
<dbReference type="Proteomes" id="UP000241474">
    <property type="component" value="Segment"/>
</dbReference>
<keyword evidence="2" id="KW-0723">Serine/threonine-protein kinase</keyword>
<feature type="domain" description="Protein kinase" evidence="1">
    <location>
        <begin position="25"/>
        <end position="397"/>
    </location>
</feature>
<organism evidence="2 3">
    <name type="scientific">Acanthamoeba polyphaga mimivirus</name>
    <name type="common">APMV</name>
    <dbReference type="NCBI Taxonomy" id="212035"/>
    <lineage>
        <taxon>Viruses</taxon>
        <taxon>Varidnaviria</taxon>
        <taxon>Bamfordvirae</taxon>
        <taxon>Nucleocytoviricota</taxon>
        <taxon>Megaviricetes</taxon>
        <taxon>Imitervirales</taxon>
        <taxon>Mimiviridae</taxon>
        <taxon>Megamimivirinae</taxon>
        <taxon>Mimivirus</taxon>
        <taxon>Mimivirus bradfordmassiliense</taxon>
    </lineage>
</organism>
<dbReference type="InterPro" id="IPR011009">
    <property type="entry name" value="Kinase-like_dom_sf"/>
</dbReference>
<dbReference type="EMBL" id="KM982401">
    <property type="protein sequence ID" value="AKI79070.1"/>
    <property type="molecule type" value="Genomic_DNA"/>
</dbReference>
<keyword evidence="2" id="KW-0418">Kinase</keyword>
<reference evidence="2 3" key="1">
    <citation type="submission" date="2014-10" db="EMBL/GenBank/DDBJ databases">
        <title>Pan-genome analysis of Brazilian lineage A amoebal mimiviruses.</title>
        <authorList>
            <person name="Assis F.L."/>
            <person name="Abrahao J.S."/>
            <person name="Kroon E.G."/>
            <person name="Dornas F.P."/>
            <person name="Andrade K.R."/>
            <person name="Borato P.V.M."/>
            <person name="Pilotto M.R."/>
            <person name="Benamar S."/>
            <person name="LaScola B."/>
            <person name="Colson P."/>
        </authorList>
    </citation>
    <scope>NUCLEOTIDE SEQUENCE [LARGE SCALE GENOMIC DNA]</scope>
    <source>
        <strain evidence="2 3">Oyster</strain>
    </source>
</reference>
<evidence type="ECO:0000313" key="2">
    <source>
        <dbReference type="EMBL" id="AKI79070.1"/>
    </source>
</evidence>
<dbReference type="InterPro" id="IPR000719">
    <property type="entry name" value="Prot_kinase_dom"/>
</dbReference>
<proteinExistence type="predicted"/>
<protein>
    <submittedName>
        <fullName evidence="2">Putative serine/threonine protein kinase</fullName>
    </submittedName>
</protein>
<dbReference type="PROSITE" id="PS50011">
    <property type="entry name" value="PROTEIN_KINASE_DOM"/>
    <property type="match status" value="1"/>
</dbReference>
<dbReference type="SUPFAM" id="SSF56112">
    <property type="entry name" value="Protein kinase-like (PK-like)"/>
    <property type="match status" value="1"/>
</dbReference>
<organismHost>
    <name type="scientific">Acanthamoeba polyphaga</name>
    <name type="common">Amoeba</name>
    <dbReference type="NCBI Taxonomy" id="5757"/>
</organismHost>
<evidence type="ECO:0000313" key="3">
    <source>
        <dbReference type="Proteomes" id="UP000241474"/>
    </source>
</evidence>
<dbReference type="Gene3D" id="1.10.510.10">
    <property type="entry name" value="Transferase(Phosphotransferase) domain 1"/>
    <property type="match status" value="1"/>
</dbReference>
<keyword evidence="2" id="KW-0808">Transferase</keyword>
<accession>A0A0G2Y0E1</accession>
<sequence length="397" mass="47352">MNFNKFYNKFHDEPIDCENFPDIGQIKSTSVGSGGSDNVVLIVVQDNIKYAVKIIPTLFYPKYKEQPNDDQMEIKFYQFFTKRYILTDRTPHIVGIYKCKTCDNIRDFLLKIKPKKSCPTFEEKLLKKVQYTQFENQLCNLLLYGENKLMDSKFIMALLEYCDFDFSRYLRDLLQNVYQNNFGNNIGEFFYELTRILFQIIFTLAIIQDDYPGFQHSDLFIRNILISITDKYTDNEYVAYYYKQKIFYLPANGIYAKINDFGTSIIVNELEPNTYIYDKQTNKIFHKNPFNHKNDIYNLLIDIYFAFDEYIIENKLDESKINPIINFMDKFIDIETINKIFEINYYQLKDTWYIDGISVLENTIKTPHDYIMSDVFEVFQDLPANAKIIRHFNSPRL</sequence>